<dbReference type="EMBL" id="JAVRAF010000007">
    <property type="protein sequence ID" value="MDX8304312.1"/>
    <property type="molecule type" value="Genomic_DNA"/>
</dbReference>
<dbReference type="AlphaFoldDB" id="A0AAW9FL38"/>
<comment type="caution">
    <text evidence="1">The sequence shown here is derived from an EMBL/GenBank/DDBJ whole genome shotgun (WGS) entry which is preliminary data.</text>
</comment>
<name>A0AAW9FL38_9HYPH</name>
<evidence type="ECO:0000313" key="1">
    <source>
        <dbReference type="EMBL" id="MDX8304312.1"/>
    </source>
</evidence>
<dbReference type="RefSeq" id="WP_320203057.1">
    <property type="nucleotide sequence ID" value="NZ_CP192782.1"/>
</dbReference>
<reference evidence="1" key="1">
    <citation type="journal article" date="2023" name="Phytobiomes J">
        <title>Deciphering the key players within the bacterial microbiota associated with aerial crown gall tumors on rhododendron: Insights into the gallobiome.</title>
        <authorList>
            <person name="Kuzmanovic N."/>
            <person name="Nesme J."/>
            <person name="Wolf J."/>
            <person name="Neumann-Schaal M."/>
            <person name="Petersen J."/>
            <person name="Fernandez-Gnecco G."/>
            <person name="Sproeer C."/>
            <person name="Bunk B."/>
            <person name="Overmann J."/>
            <person name="Sorensen S.J."/>
            <person name="Idczak E."/>
            <person name="Smalla K."/>
        </authorList>
    </citation>
    <scope>NUCLEOTIDE SEQUENCE</scope>
    <source>
        <strain evidence="1">Rho-11.1</strain>
    </source>
</reference>
<proteinExistence type="predicted"/>
<sequence length="155" mass="16902">MAAIDQHFSPEHRQQLRRLPSELDDYLRQIRETAHLPFGVTTTDLTFAFAFAQSNEFAARGRRVLSQQGHPLFLVQAGRSGPFTRIIATRAWSWWMPGIDAASSGAGPSLNRPRSGFANVAGFLARYPPPPSLASAIVTEGEDPQGALRVATGSE</sequence>
<accession>A0AAW9FL38</accession>
<organism evidence="1">
    <name type="scientific">Agrobacterium rosae</name>
    <dbReference type="NCBI Taxonomy" id="1972867"/>
    <lineage>
        <taxon>Bacteria</taxon>
        <taxon>Pseudomonadati</taxon>
        <taxon>Pseudomonadota</taxon>
        <taxon>Alphaproteobacteria</taxon>
        <taxon>Hyphomicrobiales</taxon>
        <taxon>Rhizobiaceae</taxon>
        <taxon>Rhizobium/Agrobacterium group</taxon>
        <taxon>Agrobacterium</taxon>
    </lineage>
</organism>
<gene>
    <name evidence="1" type="ORF">RMR22_18795</name>
</gene>
<protein>
    <submittedName>
        <fullName evidence="1">Uncharacterized protein</fullName>
    </submittedName>
</protein>